<dbReference type="CDD" id="cd00067">
    <property type="entry name" value="GAL4"/>
    <property type="match status" value="1"/>
</dbReference>
<dbReference type="InterPro" id="IPR036864">
    <property type="entry name" value="Zn2-C6_fun-type_DNA-bd_sf"/>
</dbReference>
<feature type="domain" description="Zn(2)-C6 fungal-type" evidence="4">
    <location>
        <begin position="44"/>
        <end position="74"/>
    </location>
</feature>
<evidence type="ECO:0000313" key="5">
    <source>
        <dbReference type="EMBL" id="SPO01821.1"/>
    </source>
</evidence>
<dbReference type="Gene3D" id="4.10.240.10">
    <property type="entry name" value="Zn(2)-C6 fungal-type DNA-binding domain"/>
    <property type="match status" value="1"/>
</dbReference>
<protein>
    <recommendedName>
        <fullName evidence="4">Zn(2)-C6 fungal-type domain-containing protein</fullName>
    </recommendedName>
</protein>
<dbReference type="SMART" id="SM00066">
    <property type="entry name" value="GAL4"/>
    <property type="match status" value="1"/>
</dbReference>
<feature type="compositionally biased region" description="Polar residues" evidence="3">
    <location>
        <begin position="1"/>
        <end position="12"/>
    </location>
</feature>
<comment type="caution">
    <text evidence="5">The sequence shown here is derived from an EMBL/GenBank/DDBJ whole genome shotgun (WGS) entry which is preliminary data.</text>
</comment>
<dbReference type="SUPFAM" id="SSF57701">
    <property type="entry name" value="Zn2/Cys6 DNA-binding domain"/>
    <property type="match status" value="1"/>
</dbReference>
<feature type="region of interest" description="Disordered" evidence="3">
    <location>
        <begin position="1"/>
        <end position="30"/>
    </location>
</feature>
<evidence type="ECO:0000259" key="4">
    <source>
        <dbReference type="PROSITE" id="PS50048"/>
    </source>
</evidence>
<dbReference type="EMBL" id="ONZQ02000005">
    <property type="protein sequence ID" value="SPO01821.1"/>
    <property type="molecule type" value="Genomic_DNA"/>
</dbReference>
<organism evidence="5 6">
    <name type="scientific">Cephalotrichum gorgonifer</name>
    <dbReference type="NCBI Taxonomy" id="2041049"/>
    <lineage>
        <taxon>Eukaryota</taxon>
        <taxon>Fungi</taxon>
        <taxon>Dikarya</taxon>
        <taxon>Ascomycota</taxon>
        <taxon>Pezizomycotina</taxon>
        <taxon>Sordariomycetes</taxon>
        <taxon>Hypocreomycetidae</taxon>
        <taxon>Microascales</taxon>
        <taxon>Microascaceae</taxon>
        <taxon>Cephalotrichum</taxon>
    </lineage>
</organism>
<dbReference type="PANTHER" id="PTHR47785:SF5">
    <property type="entry name" value="ZN(II)2CYS6 TRANSCRIPTION FACTOR (EUROFUNG)"/>
    <property type="match status" value="1"/>
</dbReference>
<dbReference type="AlphaFoldDB" id="A0AAE8MW81"/>
<dbReference type="PROSITE" id="PS00463">
    <property type="entry name" value="ZN2_CY6_FUNGAL_1"/>
    <property type="match status" value="1"/>
</dbReference>
<keyword evidence="2" id="KW-0539">Nucleus</keyword>
<dbReference type="GO" id="GO:0008270">
    <property type="term" value="F:zinc ion binding"/>
    <property type="evidence" value="ECO:0007669"/>
    <property type="project" value="InterPro"/>
</dbReference>
<name>A0AAE8MW81_9PEZI</name>
<dbReference type="Pfam" id="PF00172">
    <property type="entry name" value="Zn_clus"/>
    <property type="match status" value="1"/>
</dbReference>
<feature type="region of interest" description="Disordered" evidence="3">
    <location>
        <begin position="108"/>
        <end position="133"/>
    </location>
</feature>
<sequence>METPSPNVSSGLTHEEHDVDSAPPAKRPKLTSAAFTRRKRAVAACQFCRLRKTKCDTVKPVCGFCRNQKAKCVYADEADEADGQAESRHRHEEILARFDELKSLLQTRDSGQPAVSAPAQSPQSHGTPATISDIGTPASLLASRSSASPLWPSYMASSCESLLRWPIFEGIVTDRDARINSFVFGPYNSHECQVSPSPRAPAFGLQNARIGRDALLRPTVQEEALVPLCQKFLAHVHPRNPILEPAELMSYAKSAAENGLGWDAPSCLVLIVCAIACYTQPWSPPTHTKAGLGIPEPEILPSACENTEYGSAAEAYYIAAQKRIGLLETSLIGVQCLFFACIYEKYRLRPVQAWLYLQRASSCLQIRHIGQVTTGLDPTNAPEALRTTHEDLEQRLFWSLFKAESELSPELGLRPSIPVKFDRPDALPSPPASLTLTSEEENGGGAPRRVDVLQRSEEERGWFFYLAEISLRRTIDDMMSLFYRRGEEYWIKHVDIVLRQFQESEKEISNWHSHLPSSIKFEPTNYPPNELAFYLQGRFEDWRECISRPLLYSYLHHPPHLSPSPQVIDVAQQEVALCADIILRSVNHHRHGGTWFVCRAAFRSAVLVLAVIVKGGEVRAPDNWWDLVKFSITTLERWSTEAVDLGRMKDSLEGLLNAVCERTGGRGTS</sequence>
<proteinExistence type="predicted"/>
<gene>
    <name evidence="5" type="ORF">DNG_04494</name>
</gene>
<dbReference type="GO" id="GO:0000981">
    <property type="term" value="F:DNA-binding transcription factor activity, RNA polymerase II-specific"/>
    <property type="evidence" value="ECO:0007669"/>
    <property type="project" value="InterPro"/>
</dbReference>
<dbReference type="PROSITE" id="PS50048">
    <property type="entry name" value="ZN2_CY6_FUNGAL_2"/>
    <property type="match status" value="1"/>
</dbReference>
<reference evidence="5" key="1">
    <citation type="submission" date="2018-03" db="EMBL/GenBank/DDBJ databases">
        <authorList>
            <person name="Guldener U."/>
        </authorList>
    </citation>
    <scope>NUCLEOTIDE SEQUENCE</scope>
</reference>
<dbReference type="InterPro" id="IPR007219">
    <property type="entry name" value="XnlR_reg_dom"/>
</dbReference>
<accession>A0AAE8MW81</accession>
<keyword evidence="6" id="KW-1185">Reference proteome</keyword>
<dbReference type="InterPro" id="IPR053181">
    <property type="entry name" value="EcdB-like_regulator"/>
</dbReference>
<dbReference type="GO" id="GO:0003677">
    <property type="term" value="F:DNA binding"/>
    <property type="evidence" value="ECO:0007669"/>
    <property type="project" value="InterPro"/>
</dbReference>
<feature type="compositionally biased region" description="Polar residues" evidence="3">
    <location>
        <begin position="118"/>
        <end position="130"/>
    </location>
</feature>
<evidence type="ECO:0000256" key="1">
    <source>
        <dbReference type="ARBA" id="ARBA00022723"/>
    </source>
</evidence>
<evidence type="ECO:0000256" key="3">
    <source>
        <dbReference type="SAM" id="MobiDB-lite"/>
    </source>
</evidence>
<evidence type="ECO:0000256" key="2">
    <source>
        <dbReference type="ARBA" id="ARBA00023242"/>
    </source>
</evidence>
<keyword evidence="1" id="KW-0479">Metal-binding</keyword>
<dbReference type="CDD" id="cd12148">
    <property type="entry name" value="fungal_TF_MHR"/>
    <property type="match status" value="1"/>
</dbReference>
<dbReference type="Proteomes" id="UP001187682">
    <property type="component" value="Unassembled WGS sequence"/>
</dbReference>
<dbReference type="GO" id="GO:0006351">
    <property type="term" value="P:DNA-templated transcription"/>
    <property type="evidence" value="ECO:0007669"/>
    <property type="project" value="InterPro"/>
</dbReference>
<dbReference type="PANTHER" id="PTHR47785">
    <property type="entry name" value="ZN(II)2CYS6 TRANSCRIPTION FACTOR (EUROFUNG)-RELATED-RELATED"/>
    <property type="match status" value="1"/>
</dbReference>
<dbReference type="Pfam" id="PF04082">
    <property type="entry name" value="Fungal_trans"/>
    <property type="match status" value="1"/>
</dbReference>
<evidence type="ECO:0000313" key="6">
    <source>
        <dbReference type="Proteomes" id="UP001187682"/>
    </source>
</evidence>
<dbReference type="InterPro" id="IPR001138">
    <property type="entry name" value="Zn2Cys6_DnaBD"/>
</dbReference>